<dbReference type="AlphaFoldDB" id="A0A096AS68"/>
<evidence type="ECO:0000256" key="1">
    <source>
        <dbReference type="SAM" id="SignalP"/>
    </source>
</evidence>
<sequence length="527" mass="60415">MKRLFFAFSVLLISMPMFAQYDVQVQKDTVKARVFKAINYKVETQGSFSNTKTPLWLNANKFGLSSLDKTNGYFRTAIERPLSVDEGRKWGIGYGIDIAAPLNYTSNFVVQQAYIEGRWLHGALTIGAKEQPMELKNNLLSTGSQTLGINARPVPQVRLSLPNYWTLPFGNGWFHFKGHLAYGKMTDQNWQHDFTNKQSKYADDVLYHSKSGFLKIGNEEVFSPWSLQIGLEMVSTFGGTAYRPTSDGQMETLKGHNNFQAFWNAFIPGGADVTEITYQNAEGNQLGSWLARLQYDGETKSYALYADKYFEDHSAMFQLDYDGYGEGEEWQQKKKHKYLVYDLKDWLIGFEYKYRQDSWLNSIVLEYMYTKYQSGPIYHDHTITIADHIGGQDNFYNHYIYTGNQHWGQAMGNPLFRSPIYNEDGTISFKDNRFVAYHLGLAGTPNEYLNWRFLATYQEGLGTYNRPYNDKHHNVSLLAETSYLLHSISHKWLNGISLKAAYGMDFGAILGGINYGFQFTISKSGIF</sequence>
<feature type="signal peptide" evidence="1">
    <location>
        <begin position="1"/>
        <end position="19"/>
    </location>
</feature>
<dbReference type="GeneID" id="91082209"/>
<dbReference type="EMBL" id="JRNR01000022">
    <property type="protein sequence ID" value="KGF49918.1"/>
    <property type="molecule type" value="Genomic_DNA"/>
</dbReference>
<evidence type="ECO:0000313" key="2">
    <source>
        <dbReference type="EMBL" id="KGF49918.1"/>
    </source>
</evidence>
<protein>
    <recommendedName>
        <fullName evidence="4">Capsule assembly protein Wzi</fullName>
    </recommendedName>
</protein>
<gene>
    <name evidence="2" type="ORF">HMPREF0654_03260</name>
</gene>
<name>A0A096AS68_9BACT</name>
<evidence type="ECO:0000313" key="3">
    <source>
        <dbReference type="Proteomes" id="UP000029538"/>
    </source>
</evidence>
<keyword evidence="1" id="KW-0732">Signal</keyword>
<comment type="caution">
    <text evidence="2">The sequence shown here is derived from an EMBL/GenBank/DDBJ whole genome shotgun (WGS) entry which is preliminary data.</text>
</comment>
<organism evidence="2 3">
    <name type="scientific">Prevotella disiens DNF00882</name>
    <dbReference type="NCBI Taxonomy" id="1401075"/>
    <lineage>
        <taxon>Bacteria</taxon>
        <taxon>Pseudomonadati</taxon>
        <taxon>Bacteroidota</taxon>
        <taxon>Bacteroidia</taxon>
        <taxon>Bacteroidales</taxon>
        <taxon>Prevotellaceae</taxon>
        <taxon>Prevotella</taxon>
    </lineage>
</organism>
<accession>A0A096AS68</accession>
<proteinExistence type="predicted"/>
<dbReference type="RefSeq" id="WP_021668509.1">
    <property type="nucleotide sequence ID" value="NZ_JRNR01000022.1"/>
</dbReference>
<reference evidence="2 3" key="1">
    <citation type="submission" date="2014-07" db="EMBL/GenBank/DDBJ databases">
        <authorList>
            <person name="McCorrison J."/>
            <person name="Sanka R."/>
            <person name="Torralba M."/>
            <person name="Gillis M."/>
            <person name="Haft D.H."/>
            <person name="Methe B."/>
            <person name="Sutton G."/>
            <person name="Nelson K.E."/>
        </authorList>
    </citation>
    <scope>NUCLEOTIDE SEQUENCE [LARGE SCALE GENOMIC DNA]</scope>
    <source>
        <strain evidence="2 3">DNF00882</strain>
    </source>
</reference>
<dbReference type="Proteomes" id="UP000029538">
    <property type="component" value="Unassembled WGS sequence"/>
</dbReference>
<evidence type="ECO:0008006" key="4">
    <source>
        <dbReference type="Google" id="ProtNLM"/>
    </source>
</evidence>
<feature type="chain" id="PRO_5001915558" description="Capsule assembly protein Wzi" evidence="1">
    <location>
        <begin position="20"/>
        <end position="527"/>
    </location>
</feature>